<dbReference type="SUPFAM" id="SSF48695">
    <property type="entry name" value="Multiheme cytochromes"/>
    <property type="match status" value="2"/>
</dbReference>
<protein>
    <submittedName>
        <fullName evidence="3">Cytochrome c552</fullName>
    </submittedName>
</protein>
<dbReference type="InterPro" id="IPR003321">
    <property type="entry name" value="Cyt_c552"/>
</dbReference>
<dbReference type="Pfam" id="PF18204">
    <property type="entry name" value="PGF-CTERM"/>
    <property type="match status" value="1"/>
</dbReference>
<dbReference type="Gene3D" id="1.10.287.3080">
    <property type="match status" value="1"/>
</dbReference>
<dbReference type="InterPro" id="IPR051829">
    <property type="entry name" value="Multiheme_Cytochr_ET"/>
</dbReference>
<evidence type="ECO:0000256" key="1">
    <source>
        <dbReference type="ARBA" id="ARBA00022729"/>
    </source>
</evidence>
<dbReference type="Gene3D" id="1.10.1130.10">
    <property type="entry name" value="Flavocytochrome C3, Chain A"/>
    <property type="match status" value="2"/>
</dbReference>
<feature type="domain" description="PGF-CTERM archaeal protein-sorting signal" evidence="2">
    <location>
        <begin position="390"/>
        <end position="412"/>
    </location>
</feature>
<organism evidence="3 4">
    <name type="scientific">Methanolobus profundi</name>
    <dbReference type="NCBI Taxonomy" id="487685"/>
    <lineage>
        <taxon>Archaea</taxon>
        <taxon>Methanobacteriati</taxon>
        <taxon>Methanobacteriota</taxon>
        <taxon>Stenosarchaea group</taxon>
        <taxon>Methanomicrobia</taxon>
        <taxon>Methanosarcinales</taxon>
        <taxon>Methanosarcinaceae</taxon>
        <taxon>Methanolobus</taxon>
    </lineage>
</organism>
<gene>
    <name evidence="3" type="ORF">SAMN04488696_1075</name>
</gene>
<dbReference type="Proteomes" id="UP000198535">
    <property type="component" value="Unassembled WGS sequence"/>
</dbReference>
<name>A0A1I4QKT1_9EURY</name>
<sequence length="413" mass="45020">MGQNIINWIWGSYLAKYAYLALGVVLILTMTSVAGQPEECKSCHSGIYNAWNISVHAGSEATIDPISCEVCHAPPSGGYDVHIGSPFGNVPEVNLSAEICGTCHRGDSHPVIEEWDEFGKEGFDIDGAMSHSEPADVGEPFILEMDNSCVSCKSTDGAIPNLADEDVYGLNLDEVPEASDVSEWSITCVACHDPHSADYRIEDEVLLCGNCHNSQNVSPDGMTTSVLHPNWEMYNNSIYDNGVHPVNIGCSDCHMATREFNDTSGETAITGHTFDLEPELLFSPDSSNGCYDCHKEFFTPVLEAKQGIVAERLDDLETLKANASVSLERLNGTSEYNASLADYNNAIFYMEAVKGDGSYGIHNKERTYEYLDNSRILFNSVIGRKSAPSQPGFEAILAVAGTIAALTFIRRRD</sequence>
<accession>A0A1I4QKT1</accession>
<proteinExistence type="predicted"/>
<dbReference type="STRING" id="487685.SAMN04488696_1075"/>
<dbReference type="Pfam" id="PF02335">
    <property type="entry name" value="Cytochrom_C552"/>
    <property type="match status" value="1"/>
</dbReference>
<dbReference type="InterPro" id="IPR036280">
    <property type="entry name" value="Multihaem_cyt_sf"/>
</dbReference>
<dbReference type="GO" id="GO:0042597">
    <property type="term" value="C:periplasmic space"/>
    <property type="evidence" value="ECO:0007669"/>
    <property type="project" value="InterPro"/>
</dbReference>
<keyword evidence="1" id="KW-0732">Signal</keyword>
<evidence type="ECO:0000259" key="2">
    <source>
        <dbReference type="Pfam" id="PF18204"/>
    </source>
</evidence>
<dbReference type="EMBL" id="FOUJ01000002">
    <property type="protein sequence ID" value="SFM40702.1"/>
    <property type="molecule type" value="Genomic_DNA"/>
</dbReference>
<reference evidence="4" key="1">
    <citation type="submission" date="2016-10" db="EMBL/GenBank/DDBJ databases">
        <authorList>
            <person name="Varghese N."/>
            <person name="Submissions S."/>
        </authorList>
    </citation>
    <scope>NUCLEOTIDE SEQUENCE [LARGE SCALE GENOMIC DNA]</scope>
    <source>
        <strain evidence="4">Mob M</strain>
    </source>
</reference>
<keyword evidence="4" id="KW-1185">Reference proteome</keyword>
<dbReference type="PANTHER" id="PTHR35038:SF8">
    <property type="entry name" value="C-TYPE POLYHEME CYTOCHROME OMCC"/>
    <property type="match status" value="1"/>
</dbReference>
<evidence type="ECO:0000313" key="3">
    <source>
        <dbReference type="EMBL" id="SFM40702.1"/>
    </source>
</evidence>
<dbReference type="PANTHER" id="PTHR35038">
    <property type="entry name" value="DISSIMILATORY SULFITE REDUCTASE SIRA"/>
    <property type="match status" value="1"/>
</dbReference>
<dbReference type="GO" id="GO:0042279">
    <property type="term" value="F:nitrite reductase (cytochrome, ammonia-forming) activity"/>
    <property type="evidence" value="ECO:0007669"/>
    <property type="project" value="InterPro"/>
</dbReference>
<dbReference type="InterPro" id="IPR026371">
    <property type="entry name" value="PGF_CTERM"/>
</dbReference>
<dbReference type="AlphaFoldDB" id="A0A1I4QKT1"/>
<evidence type="ECO:0000313" key="4">
    <source>
        <dbReference type="Proteomes" id="UP000198535"/>
    </source>
</evidence>